<proteinExistence type="inferred from homology"/>
<feature type="repeat" description="PPR" evidence="3">
    <location>
        <begin position="620"/>
        <end position="650"/>
    </location>
</feature>
<reference evidence="5" key="1">
    <citation type="submission" date="2020-06" db="EMBL/GenBank/DDBJ databases">
        <authorList>
            <person name="Li T."/>
            <person name="Hu X."/>
            <person name="Zhang T."/>
            <person name="Song X."/>
            <person name="Zhang H."/>
            <person name="Dai N."/>
            <person name="Sheng W."/>
            <person name="Hou X."/>
            <person name="Wei L."/>
        </authorList>
    </citation>
    <scope>NUCLEOTIDE SEQUENCE</scope>
    <source>
        <strain evidence="5">K16</strain>
        <tissue evidence="5">Leaf</tissue>
    </source>
</reference>
<dbReference type="FunFam" id="1.25.40.10:FF:000305">
    <property type="entry name" value="Pentatricopeptide repeat-containing protein mitochondrial"/>
    <property type="match status" value="1"/>
</dbReference>
<keyword evidence="2" id="KW-0677">Repeat</keyword>
<comment type="caution">
    <text evidence="5">The sequence shown here is derived from an EMBL/GenBank/DDBJ whole genome shotgun (WGS) entry which is preliminary data.</text>
</comment>
<evidence type="ECO:0000313" key="6">
    <source>
        <dbReference type="Proteomes" id="UP001289374"/>
    </source>
</evidence>
<dbReference type="GO" id="GO:0003723">
    <property type="term" value="F:RNA binding"/>
    <property type="evidence" value="ECO:0007669"/>
    <property type="project" value="InterPro"/>
</dbReference>
<dbReference type="PANTHER" id="PTHR47926:SF445">
    <property type="entry name" value="DYW DOMAIN-CONTAINING PROTEIN"/>
    <property type="match status" value="1"/>
</dbReference>
<dbReference type="Pfam" id="PF12854">
    <property type="entry name" value="PPR_1"/>
    <property type="match status" value="1"/>
</dbReference>
<dbReference type="AlphaFoldDB" id="A0AAE1WC40"/>
<dbReference type="EMBL" id="JACGWL010000012">
    <property type="protein sequence ID" value="KAK4390596.1"/>
    <property type="molecule type" value="Genomic_DNA"/>
</dbReference>
<dbReference type="PANTHER" id="PTHR47926">
    <property type="entry name" value="PENTATRICOPEPTIDE REPEAT-CONTAINING PROTEIN"/>
    <property type="match status" value="1"/>
</dbReference>
<feature type="repeat" description="PPR" evidence="3">
    <location>
        <begin position="300"/>
        <end position="334"/>
    </location>
</feature>
<feature type="repeat" description="PPR" evidence="3">
    <location>
        <begin position="445"/>
        <end position="479"/>
    </location>
</feature>
<dbReference type="Proteomes" id="UP001289374">
    <property type="component" value="Unassembled WGS sequence"/>
</dbReference>
<sequence>MLRPTTFPPKYRHRCTTLRPLLLKLYFSSSAAQQCLSLAEPELIHQEHVIPGVPFQSDPETTARVLSNYFSSGRHSDTLSLLRCIPPSRSTVFYWNNLIKRSVSLQDQRRALQLFDEMRRLEWIPDGYTYPYVFKACGDLSSLVTGSSVHALALVSGYTNSNVFVDNAAVAMYGRCGACDKAQQLFDEMLERGVFDTISWNSIISVYVHVGECRRALQMFEEMVSGGDIVLRADAVSLVNVLPACASVKSWRSGMEIHGYAIRRGLLEDVFVGNAIIDMYAKCGLMDQAKNVFDRMEVKDVVSWNALVTGYSQIGKFDDALRLFQRMKEKDIELNVVTWSAVIAGYAQRGLGYDALVVFREMIVSGSQPNAITLVSVLSGCAAVGTLVQGKEIQCYVIKQFLDLEANDRGDEMMVINGLIDMYAKCKNFRIARTMFDSIESKHRSVVTWTVMIGGYAQHGEATDALELFSEMLSDKNRMMPNGFTISCALVACARLGALRIGREIHSYALRNRHEEAMLFISNCLVDMYAKSGDVDAARVVFDNMMEKNAVSWTSIMTGYGLHGRGEEALQIFNGMRTAGLPVDGVTFVVVLYACSHSGMVEQGINYFNNMKEDFGVVPDVEHYACMVDLLGRAGRLNEAMKLIKDMPMQPNPIVWVALLSGCRLHGNVELGEHAVDQLLAVNFENDGLYTLLSNLYASARRWKDVARIRLLMKHSGVKKRPGCSWVQGKKGTATFFVGDKSHPMTKEIYNLLGDLIYRIKIMGYVPETSFALHDVDDEEKGDLLFEHSEKLALAYAILTTAPGVPIRITKNLRVCGDCHTAITYISRIIEHEVILRDPSRFHHFKNGSCSCKGYWDVAQQVGRVRKRRIGRHVKNTYLLCPPYLNDNREARTMPRAFCSQEIISAQQVNGGESI</sequence>
<accession>A0AAE1WC40</accession>
<dbReference type="InterPro" id="IPR046960">
    <property type="entry name" value="PPR_At4g14850-like_plant"/>
</dbReference>
<evidence type="ECO:0000313" key="5">
    <source>
        <dbReference type="EMBL" id="KAK4390596.1"/>
    </source>
</evidence>
<dbReference type="FunFam" id="1.25.40.10:FF:000344">
    <property type="entry name" value="Pentatricopeptide repeat-containing protein"/>
    <property type="match status" value="1"/>
</dbReference>
<dbReference type="InterPro" id="IPR046849">
    <property type="entry name" value="E2_motif"/>
</dbReference>
<dbReference type="GO" id="GO:0008270">
    <property type="term" value="F:zinc ion binding"/>
    <property type="evidence" value="ECO:0007669"/>
    <property type="project" value="InterPro"/>
</dbReference>
<dbReference type="Pfam" id="PF13041">
    <property type="entry name" value="PPR_2"/>
    <property type="match status" value="3"/>
</dbReference>
<protein>
    <submittedName>
        <fullName evidence="5">Pentatricopeptide repeat-containing protein</fullName>
    </submittedName>
</protein>
<dbReference type="PROSITE" id="PS51375">
    <property type="entry name" value="PPR"/>
    <property type="match status" value="7"/>
</dbReference>
<keyword evidence="6" id="KW-1185">Reference proteome</keyword>
<evidence type="ECO:0000256" key="3">
    <source>
        <dbReference type="PROSITE-ProRule" id="PRU00708"/>
    </source>
</evidence>
<dbReference type="InterPro" id="IPR011990">
    <property type="entry name" value="TPR-like_helical_dom_sf"/>
</dbReference>
<evidence type="ECO:0000259" key="4">
    <source>
        <dbReference type="Pfam" id="PF14432"/>
    </source>
</evidence>
<name>A0AAE1WC40_9LAMI</name>
<dbReference type="Pfam" id="PF20431">
    <property type="entry name" value="E_motif"/>
    <property type="match status" value="1"/>
</dbReference>
<reference evidence="5" key="2">
    <citation type="journal article" date="2024" name="Plant">
        <title>Genomic evolution and insights into agronomic trait innovations of Sesamum species.</title>
        <authorList>
            <person name="Miao H."/>
            <person name="Wang L."/>
            <person name="Qu L."/>
            <person name="Liu H."/>
            <person name="Sun Y."/>
            <person name="Le M."/>
            <person name="Wang Q."/>
            <person name="Wei S."/>
            <person name="Zheng Y."/>
            <person name="Lin W."/>
            <person name="Duan Y."/>
            <person name="Cao H."/>
            <person name="Xiong S."/>
            <person name="Wang X."/>
            <person name="Wei L."/>
            <person name="Li C."/>
            <person name="Ma Q."/>
            <person name="Ju M."/>
            <person name="Zhao R."/>
            <person name="Li G."/>
            <person name="Mu C."/>
            <person name="Tian Q."/>
            <person name="Mei H."/>
            <person name="Zhang T."/>
            <person name="Gao T."/>
            <person name="Zhang H."/>
        </authorList>
    </citation>
    <scope>NUCLEOTIDE SEQUENCE</scope>
    <source>
        <strain evidence="5">K16</strain>
    </source>
</reference>
<feature type="repeat" description="PPR" evidence="3">
    <location>
        <begin position="549"/>
        <end position="583"/>
    </location>
</feature>
<dbReference type="Pfam" id="PF01535">
    <property type="entry name" value="PPR"/>
    <property type="match status" value="2"/>
</dbReference>
<dbReference type="Gene3D" id="1.25.40.10">
    <property type="entry name" value="Tetratricopeptide repeat domain"/>
    <property type="match status" value="5"/>
</dbReference>
<evidence type="ECO:0000256" key="2">
    <source>
        <dbReference type="ARBA" id="ARBA00022737"/>
    </source>
</evidence>
<evidence type="ECO:0000256" key="1">
    <source>
        <dbReference type="ARBA" id="ARBA00006643"/>
    </source>
</evidence>
<dbReference type="Pfam" id="PF14432">
    <property type="entry name" value="DYW_deaminase"/>
    <property type="match status" value="1"/>
</dbReference>
<gene>
    <name evidence="5" type="ORF">Sango_2122900</name>
</gene>
<feature type="repeat" description="PPR" evidence="3">
    <location>
        <begin position="269"/>
        <end position="299"/>
    </location>
</feature>
<dbReference type="FunFam" id="1.25.40.10:FF:000348">
    <property type="entry name" value="Pentatricopeptide repeat-containing protein chloroplastic"/>
    <property type="match status" value="1"/>
</dbReference>
<dbReference type="SUPFAM" id="SSF48452">
    <property type="entry name" value="TPR-like"/>
    <property type="match status" value="1"/>
</dbReference>
<feature type="repeat" description="PPR" evidence="3">
    <location>
        <begin position="335"/>
        <end position="369"/>
    </location>
</feature>
<feature type="repeat" description="PPR" evidence="3">
    <location>
        <begin position="196"/>
        <end position="230"/>
    </location>
</feature>
<dbReference type="InterPro" id="IPR032867">
    <property type="entry name" value="DYW_dom"/>
</dbReference>
<dbReference type="InterPro" id="IPR002885">
    <property type="entry name" value="PPR_rpt"/>
</dbReference>
<organism evidence="5 6">
    <name type="scientific">Sesamum angolense</name>
    <dbReference type="NCBI Taxonomy" id="2727404"/>
    <lineage>
        <taxon>Eukaryota</taxon>
        <taxon>Viridiplantae</taxon>
        <taxon>Streptophyta</taxon>
        <taxon>Embryophyta</taxon>
        <taxon>Tracheophyta</taxon>
        <taxon>Spermatophyta</taxon>
        <taxon>Magnoliopsida</taxon>
        <taxon>eudicotyledons</taxon>
        <taxon>Gunneridae</taxon>
        <taxon>Pentapetalae</taxon>
        <taxon>asterids</taxon>
        <taxon>lamiids</taxon>
        <taxon>Lamiales</taxon>
        <taxon>Pedaliaceae</taxon>
        <taxon>Sesamum</taxon>
    </lineage>
</organism>
<feature type="domain" description="DYW" evidence="4">
    <location>
        <begin position="764"/>
        <end position="856"/>
    </location>
</feature>
<dbReference type="GO" id="GO:0009451">
    <property type="term" value="P:RNA modification"/>
    <property type="evidence" value="ECO:0007669"/>
    <property type="project" value="InterPro"/>
</dbReference>
<comment type="similarity">
    <text evidence="1">Belongs to the PPR family. PCMP-H subfamily.</text>
</comment>
<dbReference type="InterPro" id="IPR046848">
    <property type="entry name" value="E_motif"/>
</dbReference>
<dbReference type="Pfam" id="PF20430">
    <property type="entry name" value="Eplus_motif"/>
    <property type="match status" value="1"/>
</dbReference>
<dbReference type="NCBIfam" id="TIGR00756">
    <property type="entry name" value="PPR"/>
    <property type="match status" value="9"/>
</dbReference>